<reference evidence="2 4" key="3">
    <citation type="journal article" date="2015" name="BMC Genomics">
        <title>The completed genome sequence of the pathogenic ascomycete fungus Fusarium graminearum.</title>
        <authorList>
            <person name="King R."/>
            <person name="Urban M."/>
            <person name="Hammond-Kosack M.C."/>
            <person name="Hassani-Pak K."/>
            <person name="Hammond-Kosack K.E."/>
        </authorList>
    </citation>
    <scope>NUCLEOTIDE SEQUENCE [LARGE SCALE GENOMIC DNA]</scope>
    <source>
        <strain evidence="4">ATCC MYA-4620 / CBS 123657 / FGSC 9075 / NRRL 31084 / PH-1</strain>
        <strain evidence="2">PH-1</strain>
    </source>
</reference>
<name>A0A098DB79_GIBZE</name>
<feature type="region of interest" description="Disordered" evidence="1">
    <location>
        <begin position="159"/>
        <end position="209"/>
    </location>
</feature>
<reference evidence="3 4" key="2">
    <citation type="journal article" date="2010" name="Nature">
        <title>Comparative genomics reveals mobile pathogenicity chromosomes in Fusarium.</title>
        <authorList>
            <person name="Ma L.J."/>
            <person name="van der Does H.C."/>
            <person name="Borkovich K.A."/>
            <person name="Coleman J.J."/>
            <person name="Daboussi M.J."/>
            <person name="Di Pietro A."/>
            <person name="Dufresne M."/>
            <person name="Freitag M."/>
            <person name="Grabherr M."/>
            <person name="Henrissat B."/>
            <person name="Houterman P.M."/>
            <person name="Kang S."/>
            <person name="Shim W.B."/>
            <person name="Woloshuk C."/>
            <person name="Xie X."/>
            <person name="Xu J.R."/>
            <person name="Antoniw J."/>
            <person name="Baker S.E."/>
            <person name="Bluhm B.H."/>
            <person name="Breakspear A."/>
            <person name="Brown D.W."/>
            <person name="Butchko R.A."/>
            <person name="Chapman S."/>
            <person name="Coulson R."/>
            <person name="Coutinho P.M."/>
            <person name="Danchin E.G."/>
            <person name="Diener A."/>
            <person name="Gale L.R."/>
            <person name="Gardiner D.M."/>
            <person name="Goff S."/>
            <person name="Hammond-Kosack K.E."/>
            <person name="Hilburn K."/>
            <person name="Hua-Van A."/>
            <person name="Jonkers W."/>
            <person name="Kazan K."/>
            <person name="Kodira C.D."/>
            <person name="Koehrsen M."/>
            <person name="Kumar L."/>
            <person name="Lee Y.H."/>
            <person name="Li L."/>
            <person name="Manners J.M."/>
            <person name="Miranda-Saavedra D."/>
            <person name="Mukherjee M."/>
            <person name="Park G."/>
            <person name="Park J."/>
            <person name="Park S.Y."/>
            <person name="Proctor R.H."/>
            <person name="Regev A."/>
            <person name="Ruiz-Roldan M.C."/>
            <person name="Sain D."/>
            <person name="Sakthikumar S."/>
            <person name="Sykes S."/>
            <person name="Schwartz D.C."/>
            <person name="Turgeon B.G."/>
            <person name="Wapinski I."/>
            <person name="Yoder O."/>
            <person name="Young S."/>
            <person name="Zeng Q."/>
            <person name="Zhou S."/>
            <person name="Galagan J."/>
            <person name="Cuomo C.A."/>
            <person name="Kistler H.C."/>
            <person name="Rep M."/>
        </authorList>
    </citation>
    <scope>GENOME REANNOTATION</scope>
    <source>
        <strain evidence="4">ATCC MYA-4620 / CBS 123657 / FGSC 9075 / NRRL 31084 / PH-1</strain>
        <strain evidence="3">PH-1 / ATCC MYA-4620 / FGSC 9075 / NRRL 31084</strain>
    </source>
</reference>
<evidence type="ECO:0000313" key="4">
    <source>
        <dbReference type="Proteomes" id="UP000070720"/>
    </source>
</evidence>
<dbReference type="InParanoid" id="A0A098DB79"/>
<reference evidence="3" key="4">
    <citation type="submission" date="2017-01" db="UniProtKB">
        <authorList>
            <consortium name="EnsemblFungi"/>
        </authorList>
    </citation>
    <scope>IDENTIFICATION</scope>
    <source>
        <strain evidence="3">PH-1 / ATCC MYA-4620 / FGSC 9075 / NRRL 31084</strain>
    </source>
</reference>
<dbReference type="AlphaFoldDB" id="A0A098DB79"/>
<keyword evidence="4" id="KW-1185">Reference proteome</keyword>
<evidence type="ECO:0000313" key="3">
    <source>
        <dbReference type="EnsemblFungi" id="CEF76173"/>
    </source>
</evidence>
<reference evidence="3 4" key="1">
    <citation type="journal article" date="2007" name="Science">
        <title>The Fusarium graminearum genome reveals a link between localized polymorphism and pathogen specialization.</title>
        <authorList>
            <person name="Cuomo C.A."/>
            <person name="Gueldener U."/>
            <person name="Xu J.-R."/>
            <person name="Trail F."/>
            <person name="Turgeon B.G."/>
            <person name="Di Pietro A."/>
            <person name="Walton J.D."/>
            <person name="Ma L.-J."/>
            <person name="Baker S.E."/>
            <person name="Rep M."/>
            <person name="Adam G."/>
            <person name="Antoniw J."/>
            <person name="Baldwin T."/>
            <person name="Calvo S.E."/>
            <person name="Chang Y.-L."/>
            <person name="DeCaprio D."/>
            <person name="Gale L.R."/>
            <person name="Gnerre S."/>
            <person name="Goswami R.S."/>
            <person name="Hammond-Kosack K."/>
            <person name="Harris L.J."/>
            <person name="Hilburn K."/>
            <person name="Kennell J.C."/>
            <person name="Kroken S."/>
            <person name="Magnuson J.K."/>
            <person name="Mannhaupt G."/>
            <person name="Mauceli E.W."/>
            <person name="Mewes H.-W."/>
            <person name="Mitterbauer R."/>
            <person name="Muehlbauer G."/>
            <person name="Muensterkoetter M."/>
            <person name="Nelson D."/>
            <person name="O'Donnell K."/>
            <person name="Ouellet T."/>
            <person name="Qi W."/>
            <person name="Quesneville H."/>
            <person name="Roncero M.I.G."/>
            <person name="Seong K.-Y."/>
            <person name="Tetko I.V."/>
            <person name="Urban M."/>
            <person name="Waalwijk C."/>
            <person name="Ward T.J."/>
            <person name="Yao J."/>
            <person name="Birren B.W."/>
            <person name="Kistler H.C."/>
        </authorList>
    </citation>
    <scope>NUCLEOTIDE SEQUENCE [LARGE SCALE GENOMIC DNA]</scope>
    <source>
        <strain evidence="4">ATCC MYA-4620 / CBS 123657 / FGSC 9075 / NRRL 31084 / PH-1</strain>
        <strain evidence="3">PH-1 / ATCC MYA-4620 / FGSC 9075 / NRRL 31084</strain>
    </source>
</reference>
<dbReference type="Proteomes" id="UP000070720">
    <property type="component" value="Chromosome 1"/>
</dbReference>
<sequence length="446" mass="49537">MHRLAAKATLMDLEDLVKRQPSGSRLAEENAQRIGITYSITSKWTSFVAIPQDEPANTEGSMMEHYKAMMDGIDMTELLSAYNEDESEIGHDILGYVGDEGSRTYASDDGKYGEILPISMVREAGRLSDGGVGGSSRYNTLHITEEGKEDERYVISYGTAKPVTDGPNIGTGNIPAKERGDASEGDPMNDQVGFEWVRKKDRPRSKSDQEDLIRKYLAEYRTGAIVTETSGPLILNGLVHSESGSSGTGSVSHDSSEAMDPLDWEMAVKHQNGQGLFELPEEARSILHLHFCPKTRSELAVRLSKILHDQELEPDLCIQIVDSMMIIKCYQTHLAATEDIWDLMMERAQDAIAEVIGQDTLVLFEEVLTGSMMHQHYKAAIGEREQDGGLTGGATCPVCDLRWQASRSFFCPFDHDSGTPHAFKEWDGFWKHQQEDGHMVCPREGN</sequence>
<dbReference type="STRING" id="229533.A0A098DB79"/>
<organism evidence="2 4">
    <name type="scientific">Gibberella zeae (strain ATCC MYA-4620 / CBS 123657 / FGSC 9075 / NRRL 31084 / PH-1)</name>
    <name type="common">Wheat head blight fungus</name>
    <name type="synonym">Fusarium graminearum</name>
    <dbReference type="NCBI Taxonomy" id="229533"/>
    <lineage>
        <taxon>Eukaryota</taxon>
        <taxon>Fungi</taxon>
        <taxon>Dikarya</taxon>
        <taxon>Ascomycota</taxon>
        <taxon>Pezizomycotina</taxon>
        <taxon>Sordariomycetes</taxon>
        <taxon>Hypocreomycetidae</taxon>
        <taxon>Hypocreales</taxon>
        <taxon>Nectriaceae</taxon>
        <taxon>Fusarium</taxon>
    </lineage>
</organism>
<evidence type="ECO:0000256" key="1">
    <source>
        <dbReference type="SAM" id="MobiDB-lite"/>
    </source>
</evidence>
<dbReference type="EnsemblFungi" id="CEF76173">
    <property type="protein sequence ID" value="CEF76173"/>
    <property type="gene ID" value="FGRRES_17596"/>
</dbReference>
<dbReference type="EMBL" id="HG970332">
    <property type="protein sequence ID" value="CEF76173.1"/>
    <property type="molecule type" value="Genomic_DNA"/>
</dbReference>
<protein>
    <submittedName>
        <fullName evidence="2">Chromosome 1, complete genome</fullName>
    </submittedName>
</protein>
<dbReference type="eggNOG" id="ENOG502QW15">
    <property type="taxonomic scope" value="Eukaryota"/>
</dbReference>
<gene>
    <name evidence="3" type="primary">FG10705.1</name>
    <name evidence="2" type="ORF">FGRAMPH1_01T08741</name>
</gene>
<accession>A0A0E0RY48</accession>
<evidence type="ECO:0000313" key="2">
    <source>
        <dbReference type="EMBL" id="CEF76173.1"/>
    </source>
</evidence>
<accession>A0A098DB79</accession>
<proteinExistence type="predicted"/>
<dbReference type="VEuPathDB" id="FungiDB:FGRAMPH1_01G08741"/>